<dbReference type="Proteomes" id="UP000007322">
    <property type="component" value="Chromosome 2"/>
</dbReference>
<sequence length="64" mass="6930">MCGTKISYACMTTLISQSITCSCDRVVACGKSTLFCGTCSHPRCKELRGEVQQPVPQQLSSSLR</sequence>
<dbReference type="EMBL" id="CP003003">
    <property type="protein sequence ID" value="AEO55797.1"/>
    <property type="molecule type" value="Genomic_DNA"/>
</dbReference>
<dbReference type="VEuPathDB" id="FungiDB:MYCTH_2299985"/>
<evidence type="ECO:0000313" key="1">
    <source>
        <dbReference type="EMBL" id="AEO55797.1"/>
    </source>
</evidence>
<reference evidence="1 2" key="1">
    <citation type="journal article" date="2011" name="Nat. Biotechnol.">
        <title>Comparative genomic analysis of the thermophilic biomass-degrading fungi Myceliophthora thermophila and Thielavia terrestris.</title>
        <authorList>
            <person name="Berka R.M."/>
            <person name="Grigoriev I.V."/>
            <person name="Otillar R."/>
            <person name="Salamov A."/>
            <person name="Grimwood J."/>
            <person name="Reid I."/>
            <person name="Ishmael N."/>
            <person name="John T."/>
            <person name="Darmond C."/>
            <person name="Moisan M.-C."/>
            <person name="Henrissat B."/>
            <person name="Coutinho P.M."/>
            <person name="Lombard V."/>
            <person name="Natvig D.O."/>
            <person name="Lindquist E."/>
            <person name="Schmutz J."/>
            <person name="Lucas S."/>
            <person name="Harris P."/>
            <person name="Powlowski J."/>
            <person name="Bellemare A."/>
            <person name="Taylor D."/>
            <person name="Butler G."/>
            <person name="de Vries R.P."/>
            <person name="Allijn I.E."/>
            <person name="van den Brink J."/>
            <person name="Ushinsky S."/>
            <person name="Storms R."/>
            <person name="Powell A.J."/>
            <person name="Paulsen I.T."/>
            <person name="Elbourne L.D.H."/>
            <person name="Baker S.E."/>
            <person name="Magnuson J."/>
            <person name="LaBoissiere S."/>
            <person name="Clutterbuck A.J."/>
            <person name="Martinez D."/>
            <person name="Wogulis M."/>
            <person name="de Leon A.L."/>
            <person name="Rey M.W."/>
            <person name="Tsang A."/>
        </authorList>
    </citation>
    <scope>NUCLEOTIDE SEQUENCE [LARGE SCALE GENOMIC DNA]</scope>
    <source>
        <strain evidence="2">ATCC 42464 / BCRC 31852 / DSM 1799</strain>
    </source>
</reference>
<evidence type="ECO:0000313" key="2">
    <source>
        <dbReference type="Proteomes" id="UP000007322"/>
    </source>
</evidence>
<gene>
    <name evidence="1" type="ORF">MYCTH_2299985</name>
</gene>
<dbReference type="OrthoDB" id="4560943at2759"/>
<dbReference type="HOGENOM" id="CLU_2905157_0_0_1"/>
<dbReference type="PROSITE" id="PS51257">
    <property type="entry name" value="PROKAR_LIPOPROTEIN"/>
    <property type="match status" value="1"/>
</dbReference>
<accession>G2QA49</accession>
<name>G2QA49_THET4</name>
<dbReference type="GeneID" id="11511704"/>
<dbReference type="KEGG" id="mtm:MYCTH_2299985"/>
<dbReference type="eggNOG" id="ENOG502T7C6">
    <property type="taxonomic scope" value="Eukaryota"/>
</dbReference>
<protein>
    <submittedName>
        <fullName evidence="1">Uncharacterized protein</fullName>
    </submittedName>
</protein>
<dbReference type="AlphaFoldDB" id="G2QA49"/>
<dbReference type="InParanoid" id="G2QA49"/>
<keyword evidence="2" id="KW-1185">Reference proteome</keyword>
<dbReference type="RefSeq" id="XP_003661042.1">
    <property type="nucleotide sequence ID" value="XM_003660994.1"/>
</dbReference>
<proteinExistence type="predicted"/>
<organism evidence="1 2">
    <name type="scientific">Thermothelomyces thermophilus (strain ATCC 42464 / BCRC 31852 / DSM 1799)</name>
    <name type="common">Sporotrichum thermophile</name>
    <dbReference type="NCBI Taxonomy" id="573729"/>
    <lineage>
        <taxon>Eukaryota</taxon>
        <taxon>Fungi</taxon>
        <taxon>Dikarya</taxon>
        <taxon>Ascomycota</taxon>
        <taxon>Pezizomycotina</taxon>
        <taxon>Sordariomycetes</taxon>
        <taxon>Sordariomycetidae</taxon>
        <taxon>Sordariales</taxon>
        <taxon>Chaetomiaceae</taxon>
        <taxon>Thermothelomyces</taxon>
    </lineage>
</organism>